<accession>A0A1X1EWY1</accession>
<name>A0A1X1EWY1_PANCY</name>
<evidence type="ECO:0000256" key="1">
    <source>
        <dbReference type="SAM" id="MobiDB-lite"/>
    </source>
</evidence>
<feature type="region of interest" description="Disordered" evidence="1">
    <location>
        <begin position="53"/>
        <end position="89"/>
    </location>
</feature>
<evidence type="ECO:0000313" key="3">
    <source>
        <dbReference type="Proteomes" id="UP000193749"/>
    </source>
</evidence>
<protein>
    <recommendedName>
        <fullName evidence="4">OTU domain-containing protein</fullName>
    </recommendedName>
</protein>
<keyword evidence="3" id="KW-1185">Reference proteome</keyword>
<dbReference type="Gene3D" id="3.90.70.80">
    <property type="match status" value="1"/>
</dbReference>
<dbReference type="EMBL" id="MLJI01000001">
    <property type="protein sequence ID" value="ORM94417.1"/>
    <property type="molecule type" value="Genomic_DNA"/>
</dbReference>
<gene>
    <name evidence="2" type="ORF">HA50_14085</name>
</gene>
<comment type="caution">
    <text evidence="2">The sequence shown here is derived from an EMBL/GenBank/DDBJ whole genome shotgun (WGS) entry which is preliminary data.</text>
</comment>
<organism evidence="2 3">
    <name type="scientific">Pantoea cypripedii</name>
    <name type="common">Pectobacterium cypripedii</name>
    <name type="synonym">Erwinia cypripedii</name>
    <dbReference type="NCBI Taxonomy" id="55209"/>
    <lineage>
        <taxon>Bacteria</taxon>
        <taxon>Pseudomonadati</taxon>
        <taxon>Pseudomonadota</taxon>
        <taxon>Gammaproteobacteria</taxon>
        <taxon>Enterobacterales</taxon>
        <taxon>Erwiniaceae</taxon>
        <taxon>Pantoea</taxon>
    </lineage>
</organism>
<evidence type="ECO:0000313" key="2">
    <source>
        <dbReference type="EMBL" id="ORM94417.1"/>
    </source>
</evidence>
<feature type="compositionally biased region" description="Basic and acidic residues" evidence="1">
    <location>
        <begin position="73"/>
        <end position="89"/>
    </location>
</feature>
<dbReference type="RefSeq" id="WP_084876243.1">
    <property type="nucleotide sequence ID" value="NZ_JAGGMY010000001.1"/>
</dbReference>
<reference evidence="2 3" key="1">
    <citation type="journal article" date="2017" name="Antonie Van Leeuwenhoek">
        <title>Phylogenomic resolution of the bacterial genus Pantoea and its relationship with Erwinia and Tatumella.</title>
        <authorList>
            <person name="Palmer M."/>
            <person name="Steenkamp E.T."/>
            <person name="Coetzee M.P."/>
            <person name="Chan W.Y."/>
            <person name="van Zyl E."/>
            <person name="De Maayer P."/>
            <person name="Coutinho T.A."/>
            <person name="Blom J."/>
            <person name="Smits T.H."/>
            <person name="Duffy B."/>
            <person name="Venter S.N."/>
        </authorList>
    </citation>
    <scope>NUCLEOTIDE SEQUENCE [LARGE SCALE GENOMIC DNA]</scope>
    <source>
        <strain evidence="2 3">LMG 2657</strain>
    </source>
</reference>
<proteinExistence type="predicted"/>
<sequence>MLTTSIESYRKSAISKLHQHNKEITKKLPTLTHVSNRGLHAGDRHITTLLSNRSSELGSKHQRSRIKVPDFQSLRHEQGSSYKPEDASKRPMPKLFFEVFNEPAKKVKNTTEHAGDTTVSSILKNTARKSIVKKSIASHSKNIGSPSQGLTPDHIKKITLQNIRTDGYWNNNAADLAVYGVAGSLDTRLYIEDHTCRGGEVQYCSISQTPNPQSMIHLRRVWQDGLEHYQYIDNNNQAHNVTNDGNCLFRAIALARNNDESHYSEFRERAANYIDENWENYKDTAIVDDKDIMSATQSSDYYDKNKRFISLWESIKTVAEKKNMDWSKLHNSENNLIRILTGGIADPEKILTSLNNRDLQNLSYASSGLNKVTENFITRKQKPEDNDLRTLNHIPCQAKDGSIVRMDLELLNRFDERVSFIDSEELEGPGELIYFNKHADTWYAMVHEAQKIMMGQGNYLPRQLTSKLHTDYPINPRDLFITNFPLDNLYDLADEESGDAHRDWYNTVLQQNLAYFKFLDEHYPGQ</sequence>
<evidence type="ECO:0008006" key="4">
    <source>
        <dbReference type="Google" id="ProtNLM"/>
    </source>
</evidence>
<dbReference type="AlphaFoldDB" id="A0A1X1EWY1"/>
<dbReference type="Proteomes" id="UP000193749">
    <property type="component" value="Unassembled WGS sequence"/>
</dbReference>